<dbReference type="Proteomes" id="UP000187209">
    <property type="component" value="Unassembled WGS sequence"/>
</dbReference>
<keyword evidence="2" id="KW-1185">Reference proteome</keyword>
<dbReference type="EMBL" id="MPUH01000289">
    <property type="protein sequence ID" value="OMJ83849.1"/>
    <property type="molecule type" value="Genomic_DNA"/>
</dbReference>
<evidence type="ECO:0000313" key="1">
    <source>
        <dbReference type="EMBL" id="OMJ83849.1"/>
    </source>
</evidence>
<dbReference type="SMART" id="SM00238">
    <property type="entry name" value="BIR"/>
    <property type="match status" value="1"/>
</dbReference>
<dbReference type="AlphaFoldDB" id="A0A1R2C4E9"/>
<proteinExistence type="predicted"/>
<sequence>MQFQFPEMATQKARLESFSKKEWPHKKISMLHPLKLAEAGFFFDQAPDGNDRCVCFSCGLSLVNWNTDDNPFQDHLKHIEGPESNPDLKCVYIELLKKHNPKILGLDPYQKLSMAMDGLPELENPENPEDSLKVKENFNRRRDFLKTILTSTLFKQEYRRKPNRK</sequence>
<dbReference type="SUPFAM" id="SSF57924">
    <property type="entry name" value="Inhibitor of apoptosis (IAP) repeat"/>
    <property type="match status" value="1"/>
</dbReference>
<dbReference type="PROSITE" id="PS50143">
    <property type="entry name" value="BIR_REPEAT_2"/>
    <property type="match status" value="1"/>
</dbReference>
<comment type="caution">
    <text evidence="1">The sequence shown here is derived from an EMBL/GenBank/DDBJ whole genome shotgun (WGS) entry which is preliminary data.</text>
</comment>
<dbReference type="GO" id="GO:0005634">
    <property type="term" value="C:nucleus"/>
    <property type="evidence" value="ECO:0007669"/>
    <property type="project" value="TreeGrafter"/>
</dbReference>
<dbReference type="GO" id="GO:0005737">
    <property type="term" value="C:cytoplasm"/>
    <property type="evidence" value="ECO:0007669"/>
    <property type="project" value="TreeGrafter"/>
</dbReference>
<protein>
    <submittedName>
        <fullName evidence="1">Uncharacterized protein</fullName>
    </submittedName>
</protein>
<gene>
    <name evidence="1" type="ORF">SteCoe_15150</name>
</gene>
<dbReference type="InterPro" id="IPR001370">
    <property type="entry name" value="BIR_rpt"/>
</dbReference>
<name>A0A1R2C4E9_9CILI</name>
<evidence type="ECO:0000313" key="2">
    <source>
        <dbReference type="Proteomes" id="UP000187209"/>
    </source>
</evidence>
<organism evidence="1 2">
    <name type="scientific">Stentor coeruleus</name>
    <dbReference type="NCBI Taxonomy" id="5963"/>
    <lineage>
        <taxon>Eukaryota</taxon>
        <taxon>Sar</taxon>
        <taxon>Alveolata</taxon>
        <taxon>Ciliophora</taxon>
        <taxon>Postciliodesmatophora</taxon>
        <taxon>Heterotrichea</taxon>
        <taxon>Heterotrichida</taxon>
        <taxon>Stentoridae</taxon>
        <taxon>Stentor</taxon>
    </lineage>
</organism>
<dbReference type="Pfam" id="PF00653">
    <property type="entry name" value="BIR"/>
    <property type="match status" value="1"/>
</dbReference>
<dbReference type="PANTHER" id="PTHR10044">
    <property type="entry name" value="INHIBITOR OF APOPTOSIS"/>
    <property type="match status" value="1"/>
</dbReference>
<dbReference type="Gene3D" id="1.10.1170.10">
    <property type="entry name" value="Inhibitor Of Apoptosis Protein (2mihbC-IAP-1), Chain A"/>
    <property type="match status" value="1"/>
</dbReference>
<dbReference type="PANTHER" id="PTHR10044:SF139">
    <property type="entry name" value="DEATH-ASSOCIATED INHIBITOR OF APOPTOSIS 2"/>
    <property type="match status" value="1"/>
</dbReference>
<dbReference type="InterPro" id="IPR050784">
    <property type="entry name" value="IAP"/>
</dbReference>
<reference evidence="1 2" key="1">
    <citation type="submission" date="2016-11" db="EMBL/GenBank/DDBJ databases">
        <title>The macronuclear genome of Stentor coeruleus: a giant cell with tiny introns.</title>
        <authorList>
            <person name="Slabodnick M."/>
            <person name="Ruby J.G."/>
            <person name="Reiff S.B."/>
            <person name="Swart E.C."/>
            <person name="Gosai S."/>
            <person name="Prabakaran S."/>
            <person name="Witkowska E."/>
            <person name="Larue G.E."/>
            <person name="Fisher S."/>
            <person name="Freeman R.M."/>
            <person name="Gunawardena J."/>
            <person name="Chu W."/>
            <person name="Stover N.A."/>
            <person name="Gregory B.D."/>
            <person name="Nowacki M."/>
            <person name="Derisi J."/>
            <person name="Roy S.W."/>
            <person name="Marshall W.F."/>
            <person name="Sood P."/>
        </authorList>
    </citation>
    <scope>NUCLEOTIDE SEQUENCE [LARGE SCALE GENOMIC DNA]</scope>
    <source>
        <strain evidence="1">WM001</strain>
    </source>
</reference>
<dbReference type="CDD" id="cd00022">
    <property type="entry name" value="BIR"/>
    <property type="match status" value="1"/>
</dbReference>
<dbReference type="OrthoDB" id="2196114at2759"/>
<accession>A0A1R2C4E9</accession>